<comment type="caution">
    <text evidence="2">The sequence shown here is derived from an EMBL/GenBank/DDBJ whole genome shotgun (WGS) entry which is preliminary data.</text>
</comment>
<dbReference type="AlphaFoldDB" id="T1DV99"/>
<protein>
    <recommendedName>
        <fullName evidence="4">Peptidase M15A C-terminal domain-containing protein</fullName>
    </recommendedName>
</protein>
<proteinExistence type="predicted"/>
<dbReference type="EMBL" id="BASD01000006">
    <property type="protein sequence ID" value="GAD18558.1"/>
    <property type="molecule type" value="Genomic_DNA"/>
</dbReference>
<gene>
    <name evidence="2" type="ORF">HFN_1970</name>
</gene>
<dbReference type="SUPFAM" id="SSF55166">
    <property type="entry name" value="Hedgehog/DD-peptidase"/>
    <property type="match status" value="1"/>
</dbReference>
<dbReference type="eggNOG" id="ENOG5030J3J">
    <property type="taxonomic scope" value="Bacteria"/>
</dbReference>
<dbReference type="Proteomes" id="UP000018143">
    <property type="component" value="Unassembled WGS sequence"/>
</dbReference>
<reference evidence="2 3" key="1">
    <citation type="journal article" date="2013" name="Genome Announc.">
        <title>Draft Genome Sequence of Helicobacter fennelliae Strain MRY12-0050, Isolated from a Bacteremia Patient.</title>
        <authorList>
            <person name="Rimbara E."/>
            <person name="Matsui M."/>
            <person name="Mori S."/>
            <person name="Suzuki S."/>
            <person name="Suzuki M."/>
            <person name="Kim H."/>
            <person name="Sekizuka T."/>
            <person name="Kuroda M."/>
            <person name="Shibayama K."/>
        </authorList>
    </citation>
    <scope>NUCLEOTIDE SEQUENCE [LARGE SCALE GENOMIC DNA]</scope>
    <source>
        <strain evidence="2 3">MRY12-0050</strain>
    </source>
</reference>
<name>T1DV99_9HELI</name>
<evidence type="ECO:0000313" key="3">
    <source>
        <dbReference type="Proteomes" id="UP000018143"/>
    </source>
</evidence>
<accession>T1DV99</accession>
<dbReference type="STRING" id="1325130.HFN_1970"/>
<organism evidence="2 3">
    <name type="scientific">Helicobacter fennelliae MRY12-0050</name>
    <dbReference type="NCBI Taxonomy" id="1325130"/>
    <lineage>
        <taxon>Bacteria</taxon>
        <taxon>Pseudomonadati</taxon>
        <taxon>Campylobacterota</taxon>
        <taxon>Epsilonproteobacteria</taxon>
        <taxon>Campylobacterales</taxon>
        <taxon>Helicobacteraceae</taxon>
        <taxon>Helicobacter</taxon>
    </lineage>
</organism>
<evidence type="ECO:0000256" key="1">
    <source>
        <dbReference type="SAM" id="MobiDB-lite"/>
    </source>
</evidence>
<evidence type="ECO:0008006" key="4">
    <source>
        <dbReference type="Google" id="ProtNLM"/>
    </source>
</evidence>
<dbReference type="OrthoDB" id="5418604at2"/>
<dbReference type="InterPro" id="IPR009045">
    <property type="entry name" value="Zn_M74/Hedgehog-like"/>
</dbReference>
<keyword evidence="3" id="KW-1185">Reference proteome</keyword>
<feature type="region of interest" description="Disordered" evidence="1">
    <location>
        <begin position="1"/>
        <end position="20"/>
    </location>
</feature>
<evidence type="ECO:0000313" key="2">
    <source>
        <dbReference type="EMBL" id="GAD18558.1"/>
    </source>
</evidence>
<dbReference type="Gene3D" id="3.30.1380.10">
    <property type="match status" value="1"/>
</dbReference>
<sequence length="458" mass="53502">MSELPYNNINSTLKVNPTNPPNYSQQLQYLTQGDYTLVIFAYLRSPAYKARNYTTHTKLDYKPPLSLQFNGKELQILEWGEVKRDKLDSNIFDKGNNENKAYYRIYSKDYDVIDKQDIPKLFSSYSLTYDILDTEKYYQSNHLKEQDIIVSMKQDTSLPKGSYYLYTKDIEQSLKIQTDYLYRARGYKALNIYTIDTNNQYKISYHSNPLDNIPYPKGTTFIIAPNTPIPTHYTDKKVKICLKGSRTYKDFILNLKQKIDTIQSQYEIERVRLEVGYESVDEQLSKYFTLTEVVKTNQKTSQFTKEQLTEFNRKEAMIVENYKKLQSLAKECDKIVDWIGYKPRVNSGVRVDIVNENLPNSSKKGKSQHTKCEALDLGFNSKDDLKKVYLAIHNNIIPNLNNQVFSQVILEKFSSSKIGWLHIALKTPKWNRGTEFKISYDGSSYAEFDKSQNMVDKF</sequence>
<dbReference type="RefSeq" id="WP_023947254.1">
    <property type="nucleotide sequence ID" value="NZ_BASD01000006.1"/>
</dbReference>